<dbReference type="GO" id="GO:0008270">
    <property type="term" value="F:zinc ion binding"/>
    <property type="evidence" value="ECO:0007669"/>
    <property type="project" value="UniProtKB-KW"/>
</dbReference>
<feature type="region of interest" description="Disordered" evidence="3">
    <location>
        <begin position="201"/>
        <end position="263"/>
    </location>
</feature>
<feature type="compositionally biased region" description="Low complexity" evidence="3">
    <location>
        <begin position="223"/>
        <end position="236"/>
    </location>
</feature>
<protein>
    <recommendedName>
        <fullName evidence="4">CCHC-type domain-containing protein</fullName>
    </recommendedName>
</protein>
<dbReference type="GO" id="GO:0003676">
    <property type="term" value="F:nucleic acid binding"/>
    <property type="evidence" value="ECO:0007669"/>
    <property type="project" value="InterPro"/>
</dbReference>
<comment type="caution">
    <text evidence="5">The sequence shown here is derived from an EMBL/GenBank/DDBJ whole genome shotgun (WGS) entry which is preliminary data.</text>
</comment>
<dbReference type="SUPFAM" id="SSF57756">
    <property type="entry name" value="Retrovirus zinc finger-like domains"/>
    <property type="match status" value="1"/>
</dbReference>
<evidence type="ECO:0000256" key="3">
    <source>
        <dbReference type="SAM" id="MobiDB-lite"/>
    </source>
</evidence>
<evidence type="ECO:0000259" key="4">
    <source>
        <dbReference type="PROSITE" id="PS50158"/>
    </source>
</evidence>
<evidence type="ECO:0000313" key="5">
    <source>
        <dbReference type="EMBL" id="GEX37458.1"/>
    </source>
</evidence>
<evidence type="ECO:0000256" key="2">
    <source>
        <dbReference type="SAM" id="Coils"/>
    </source>
</evidence>
<dbReference type="InterPro" id="IPR036875">
    <property type="entry name" value="Znf_CCHC_sf"/>
</dbReference>
<dbReference type="Pfam" id="PF14223">
    <property type="entry name" value="Retrotran_gag_2"/>
    <property type="match status" value="1"/>
</dbReference>
<dbReference type="Gene3D" id="4.10.60.10">
    <property type="entry name" value="Zinc finger, CCHC-type"/>
    <property type="match status" value="1"/>
</dbReference>
<feature type="coiled-coil region" evidence="2">
    <location>
        <begin position="452"/>
        <end position="479"/>
    </location>
</feature>
<feature type="region of interest" description="Disordered" evidence="3">
    <location>
        <begin position="1"/>
        <end position="22"/>
    </location>
</feature>
<sequence length="732" mass="82947">MSTTDKESSAAGTDNRPPMLEENDFDSWKIRIQRYIREKPNRKLIWNFIKNGPTPYPTTTDTTGKGEQQTQVIRKKRDDEFIKAENIKELADIQAINILRSGLTEQQQKEILFDQYERFRANGNESIHDYFVRFHKLINDMKITKIQILAHQRNTKFLNNLPSYWSKYVTIVKNNHDISNVSYVNLYTDLKSYEQHAMKTLSKMNQSSGNTDPPTYMAQATKTSSHTSSQQYSPSQYVPPQPHYTPPPQQSPQAPGNKGKQIATGSQGKLATCYNCRGQGHIARECKEKKREKDSQWFKDKALLMEGKEKGVVLDAEAEAFLADVECTAYYDDSLAITTTTTFEVSHDDAYDSDVDEAPHAAAGFMANLTGISTGEGTSNDTNFHSMEEQLDSDVDSNIDDYDNIIPYHEYQSNTKVENVPNEVYPVLSDQISMITILDDMRLKLEGYMNTNKEQSLVNDSLKAELERYKTQVHDNEDTLVHVEVSRTKMLAKMKDPKCSIISLPINYAKLNNLYDTFAPQKELTREQAYWLLANEVSSNQSKHAQQLKEELTAVRIKNDSLRDENVLIKARFQELHKSKAGSNSSVSSEATIPVKPKAVASGLYSMTPKYVPPQKRINRETNSSLPRKETVTVVNLSNVPVNLSTGIKSIPDASKSKSKSDKKIHKNLPARSKNVKRVAKTPRNLNKKNRVYSSLNDKRDTCPLTRITKPEVVSLENSGSVRTNEPTNNVM</sequence>
<feature type="compositionally biased region" description="Low complexity" evidence="3">
    <location>
        <begin position="645"/>
        <end position="654"/>
    </location>
</feature>
<accession>A0A699H649</accession>
<evidence type="ECO:0000256" key="1">
    <source>
        <dbReference type="PROSITE-ProRule" id="PRU00047"/>
    </source>
</evidence>
<dbReference type="PROSITE" id="PS50158">
    <property type="entry name" value="ZF_CCHC"/>
    <property type="match status" value="1"/>
</dbReference>
<keyword evidence="2" id="KW-0175">Coiled coil</keyword>
<organism evidence="5">
    <name type="scientific">Tanacetum cinerariifolium</name>
    <name type="common">Dalmatian daisy</name>
    <name type="synonym">Chrysanthemum cinerariifolium</name>
    <dbReference type="NCBI Taxonomy" id="118510"/>
    <lineage>
        <taxon>Eukaryota</taxon>
        <taxon>Viridiplantae</taxon>
        <taxon>Streptophyta</taxon>
        <taxon>Embryophyta</taxon>
        <taxon>Tracheophyta</taxon>
        <taxon>Spermatophyta</taxon>
        <taxon>Magnoliopsida</taxon>
        <taxon>eudicotyledons</taxon>
        <taxon>Gunneridae</taxon>
        <taxon>Pentapetalae</taxon>
        <taxon>asterids</taxon>
        <taxon>campanulids</taxon>
        <taxon>Asterales</taxon>
        <taxon>Asteraceae</taxon>
        <taxon>Asteroideae</taxon>
        <taxon>Anthemideae</taxon>
        <taxon>Anthemidinae</taxon>
        <taxon>Tanacetum</taxon>
    </lineage>
</organism>
<feature type="compositionally biased region" description="Pro residues" evidence="3">
    <location>
        <begin position="237"/>
        <end position="250"/>
    </location>
</feature>
<dbReference type="InterPro" id="IPR001878">
    <property type="entry name" value="Znf_CCHC"/>
</dbReference>
<feature type="compositionally biased region" description="Polar residues" evidence="3">
    <location>
        <begin position="202"/>
        <end position="222"/>
    </location>
</feature>
<keyword evidence="1" id="KW-0479">Metal-binding</keyword>
<name>A0A699H649_TANCI</name>
<feature type="domain" description="CCHC-type" evidence="4">
    <location>
        <begin position="273"/>
        <end position="288"/>
    </location>
</feature>
<feature type="compositionally biased region" description="Basic residues" evidence="3">
    <location>
        <begin position="663"/>
        <end position="679"/>
    </location>
</feature>
<dbReference type="EMBL" id="BKCJ010104628">
    <property type="protein sequence ID" value="GEX37458.1"/>
    <property type="molecule type" value="Genomic_DNA"/>
</dbReference>
<dbReference type="Pfam" id="PF00098">
    <property type="entry name" value="zf-CCHC"/>
    <property type="match status" value="1"/>
</dbReference>
<dbReference type="AlphaFoldDB" id="A0A699H649"/>
<feature type="region of interest" description="Disordered" evidence="3">
    <location>
        <begin position="645"/>
        <end position="679"/>
    </location>
</feature>
<dbReference type="SMART" id="SM00343">
    <property type="entry name" value="ZnF_C2HC"/>
    <property type="match status" value="1"/>
</dbReference>
<keyword evidence="1" id="KW-0862">Zinc</keyword>
<keyword evidence="1" id="KW-0863">Zinc-finger</keyword>
<gene>
    <name evidence="5" type="ORF">Tci_309433</name>
</gene>
<proteinExistence type="predicted"/>
<reference evidence="5" key="1">
    <citation type="journal article" date="2019" name="Sci. Rep.">
        <title>Draft genome of Tanacetum cinerariifolium, the natural source of mosquito coil.</title>
        <authorList>
            <person name="Yamashiro T."/>
            <person name="Shiraishi A."/>
            <person name="Satake H."/>
            <person name="Nakayama K."/>
        </authorList>
    </citation>
    <scope>NUCLEOTIDE SEQUENCE</scope>
</reference>